<comment type="caution">
    <text evidence="1">The sequence shown here is derived from an EMBL/GenBank/DDBJ whole genome shotgun (WGS) entry which is preliminary data.</text>
</comment>
<dbReference type="EMBL" id="JAUTXU010000021">
    <property type="protein sequence ID" value="KAK3720653.1"/>
    <property type="molecule type" value="Genomic_DNA"/>
</dbReference>
<evidence type="ECO:0000313" key="1">
    <source>
        <dbReference type="EMBL" id="KAK3720653.1"/>
    </source>
</evidence>
<protein>
    <submittedName>
        <fullName evidence="1">Uncharacterized protein</fullName>
    </submittedName>
</protein>
<evidence type="ECO:0000313" key="2">
    <source>
        <dbReference type="Proteomes" id="UP001281147"/>
    </source>
</evidence>
<sequence>MATFAWSKSKAVRMLAMVLIFFCLCSRFSYALSTSSSYHSKEEAAPRDSDTIYQSSTDKNDSIIWKYEPRSCAYWYGGSGFRRDFCYPTPKGPQESDTCHWFDRGHCAWNLCSDKDIEFLEDTYGGLTHPRDWGKTKYPKPRPAGAHSAHSNHFGYIIIEGPNALVVSLKVKRDGSPSDLRFLDCHKVKVPDRHTDRQRVGFMCDSSGPESDCDDMMEGGIAGTIVEMPADCASSSTTYAVAHAIDTAADQTAPAHFSGVSNRTVLELTFDYNFGVVKKDAGEAFFRLEYSNTGRYLSD</sequence>
<accession>A0ACC3NPQ3</accession>
<proteinExistence type="predicted"/>
<gene>
    <name evidence="1" type="ORF">LTR37_003703</name>
</gene>
<name>A0ACC3NPQ3_9PEZI</name>
<dbReference type="Proteomes" id="UP001281147">
    <property type="component" value="Unassembled WGS sequence"/>
</dbReference>
<keyword evidence="2" id="KW-1185">Reference proteome</keyword>
<organism evidence="1 2">
    <name type="scientific">Vermiconidia calcicola</name>
    <dbReference type="NCBI Taxonomy" id="1690605"/>
    <lineage>
        <taxon>Eukaryota</taxon>
        <taxon>Fungi</taxon>
        <taxon>Dikarya</taxon>
        <taxon>Ascomycota</taxon>
        <taxon>Pezizomycotina</taxon>
        <taxon>Dothideomycetes</taxon>
        <taxon>Dothideomycetidae</taxon>
        <taxon>Mycosphaerellales</taxon>
        <taxon>Extremaceae</taxon>
        <taxon>Vermiconidia</taxon>
    </lineage>
</organism>
<reference evidence="1" key="1">
    <citation type="submission" date="2023-07" db="EMBL/GenBank/DDBJ databases">
        <title>Black Yeasts Isolated from many extreme environments.</title>
        <authorList>
            <person name="Coleine C."/>
            <person name="Stajich J.E."/>
            <person name="Selbmann L."/>
        </authorList>
    </citation>
    <scope>NUCLEOTIDE SEQUENCE</scope>
    <source>
        <strain evidence="1">CCFEE 5714</strain>
    </source>
</reference>